<evidence type="ECO:0000256" key="3">
    <source>
        <dbReference type="ARBA" id="ARBA00022598"/>
    </source>
</evidence>
<dbReference type="Pfam" id="PF00133">
    <property type="entry name" value="tRNA-synt_1"/>
    <property type="match status" value="2"/>
</dbReference>
<keyword evidence="7 9" id="KW-0030">Aminoacyl-tRNA synthetase</keyword>
<dbReference type="Gene3D" id="3.40.50.620">
    <property type="entry name" value="HUPs"/>
    <property type="match status" value="1"/>
</dbReference>
<evidence type="ECO:0000256" key="4">
    <source>
        <dbReference type="ARBA" id="ARBA00022741"/>
    </source>
</evidence>
<evidence type="ECO:0000313" key="12">
    <source>
        <dbReference type="EMBL" id="KAK8895531.1"/>
    </source>
</evidence>
<dbReference type="SUPFAM" id="SSF47323">
    <property type="entry name" value="Anticodon-binding domain of a subclass of class I aminoacyl-tRNA synthetases"/>
    <property type="match status" value="1"/>
</dbReference>
<dbReference type="Gene3D" id="3.90.740.10">
    <property type="entry name" value="Valyl/Leucyl/Isoleucyl-tRNA synthetase, editing domain"/>
    <property type="match status" value="1"/>
</dbReference>
<comment type="caution">
    <text evidence="12">The sequence shown here is derived from an EMBL/GenBank/DDBJ whole genome shotgun (WGS) entry which is preliminary data.</text>
</comment>
<comment type="similarity">
    <text evidence="1 9">Belongs to the class-I aminoacyl-tRNA synthetase family.</text>
</comment>
<name>A0ABR2KXR8_9EUKA</name>
<evidence type="ECO:0000259" key="10">
    <source>
        <dbReference type="Pfam" id="PF00133"/>
    </source>
</evidence>
<dbReference type="InterPro" id="IPR013155">
    <property type="entry name" value="M/V/L/I-tRNA-synth_anticd-bd"/>
</dbReference>
<dbReference type="SUPFAM" id="SSF52374">
    <property type="entry name" value="Nucleotidylyl transferase"/>
    <property type="match status" value="1"/>
</dbReference>
<proteinExistence type="inferred from homology"/>
<dbReference type="PROSITE" id="PS00178">
    <property type="entry name" value="AA_TRNA_LIGASE_I"/>
    <property type="match status" value="1"/>
</dbReference>
<evidence type="ECO:0000256" key="9">
    <source>
        <dbReference type="RuleBase" id="RU363035"/>
    </source>
</evidence>
<dbReference type="PANTHER" id="PTHR45794:SF1">
    <property type="entry name" value="LEUCINE--TRNA LIGASE, CYTOPLASMIC"/>
    <property type="match status" value="1"/>
</dbReference>
<dbReference type="SUPFAM" id="SSF50677">
    <property type="entry name" value="ValRS/IleRS/LeuRS editing domain"/>
    <property type="match status" value="1"/>
</dbReference>
<dbReference type="InterPro" id="IPR002300">
    <property type="entry name" value="aa-tRNA-synth_Ia"/>
</dbReference>
<feature type="domain" description="Aminoacyl-tRNA synthetase class Ia" evidence="10">
    <location>
        <begin position="37"/>
        <end position="135"/>
    </location>
</feature>
<evidence type="ECO:0000256" key="6">
    <source>
        <dbReference type="ARBA" id="ARBA00022917"/>
    </source>
</evidence>
<sequence>MSKSKPQEQKVDLFSYKNDEQLSKRVNELRPIETKLSKQWVDDKLFEIDAPPPGEKHEKYLITFPYPYMNGRLHLGHMFTFSKSEFEARYQRMKGKYVLFPFGFHCTGMPIKASADKLAIELDTGKAVTSVGTHAKTAAKTETGVSQFDILRHLGVPEEEVPQFRDPIKWLLYFPPIGKEDLIDYGSAIDWRRSFITTSYNPYYDHFVVWQFNILKRKGLVTFGKRPTIYSIKDQQPCLDHDRQSGEGVQPQEYTLIKLQLVDPHSIDERFDQSAKVFLLAATLRPETMVGQTNYWIKPNVKYEVCKSIDGESFYITGERSLKNLAAQNLVQSSESLFQIESLKLIGALVSHPSIEHQIRGLPLPDISMNKGTGIVTSVPTDAPHDYQGLIDLQKIKELREKWNIDPEWLKVDPIFIIHTEKYGDYAAKTILEQLKTSSLSKNEKLDEAKALAYKEGFYHGVMINGPFKGEKVTIAKEKMKKLMVENGSAITYYEPEKVVISRSGDECVVMLVDQWYIEYGKDEWKKKVVEHFKKHVECFHEETREKFLATFEWLGPWACSRQFGLGTKLPFAQEFLIDSLSDSTIYNAYYTIAHLLQGTLNGDKPGLAGLTPDKINDAFFDCVFLNGPVPEGIDEKLCERFRREFDFWYPVDCRVSGKDLVTNHLTMYLYNHAAIFPEDKWPIGIRANGHLKLNNEKMSKSTGNFLTSSEAIDLFSVTGVRIGLADAGDGADAANFDVSVIKSSLSRLASFTEFVKSVVKETNPSGQITHQGIEGFQDELFSAKLSKIIQETDYSYNRLMFRNALKCAFFDLQNFWTDYVSKVDSNGISTSLRQDYIENFLLLLTPLIPHYTDYIWRDVLGKQTTIINEKFPKPKPYNPDVFYMDRLIRKMSDTLRFRVKALKKVKGLNRACIFIRTHFNEVQIHIMRLLKDHFDSDKNEWKPSLNDAINNDEYLNNIKKESKNAAQKFMPFLKFLQDSVPEFGVFLLKEQPEIDQEKLFKDNSAFFLRQLQGVESIEVFDVDSGKVDSPLWDDQIANSSQVYIPTANLTKAD</sequence>
<evidence type="ECO:0000256" key="8">
    <source>
        <dbReference type="ARBA" id="ARBA00030520"/>
    </source>
</evidence>
<keyword evidence="3 9" id="KW-0436">Ligase</keyword>
<reference evidence="12 13" key="1">
    <citation type="submission" date="2024-04" db="EMBL/GenBank/DDBJ databases">
        <title>Tritrichomonas musculus Genome.</title>
        <authorList>
            <person name="Alves-Ferreira E."/>
            <person name="Grigg M."/>
            <person name="Lorenzi H."/>
            <person name="Galac M."/>
        </authorList>
    </citation>
    <scope>NUCLEOTIDE SEQUENCE [LARGE SCALE GENOMIC DNA]</scope>
    <source>
        <strain evidence="12 13">EAF2021</strain>
    </source>
</reference>
<evidence type="ECO:0000256" key="1">
    <source>
        <dbReference type="ARBA" id="ARBA00005594"/>
    </source>
</evidence>
<dbReference type="Gene3D" id="1.10.730.10">
    <property type="entry name" value="Isoleucyl-tRNA Synthetase, Domain 1"/>
    <property type="match status" value="1"/>
</dbReference>
<dbReference type="Proteomes" id="UP001470230">
    <property type="component" value="Unassembled WGS sequence"/>
</dbReference>
<feature type="domain" description="Methionyl/Valyl/Leucyl/Isoleucyl-tRNA synthetase anticodon-binding" evidence="11">
    <location>
        <begin position="780"/>
        <end position="890"/>
    </location>
</feature>
<evidence type="ECO:0000256" key="5">
    <source>
        <dbReference type="ARBA" id="ARBA00022840"/>
    </source>
</evidence>
<dbReference type="NCBIfam" id="NF008957">
    <property type="entry name" value="PRK12300.1"/>
    <property type="match status" value="1"/>
</dbReference>
<dbReference type="EMBL" id="JAPFFF010000003">
    <property type="protein sequence ID" value="KAK8895531.1"/>
    <property type="molecule type" value="Genomic_DNA"/>
</dbReference>
<evidence type="ECO:0000259" key="11">
    <source>
        <dbReference type="Pfam" id="PF08264"/>
    </source>
</evidence>
<keyword evidence="6 9" id="KW-0648">Protein biosynthesis</keyword>
<dbReference type="Pfam" id="PF08264">
    <property type="entry name" value="Anticodon_1"/>
    <property type="match status" value="1"/>
</dbReference>
<dbReference type="EC" id="6.1.1.4" evidence="2"/>
<keyword evidence="13" id="KW-1185">Reference proteome</keyword>
<gene>
    <name evidence="12" type="ORF">M9Y10_023998</name>
</gene>
<keyword evidence="5 9" id="KW-0067">ATP-binding</keyword>
<dbReference type="InterPro" id="IPR009008">
    <property type="entry name" value="Val/Leu/Ile-tRNA-synth_edit"/>
</dbReference>
<dbReference type="InterPro" id="IPR004493">
    <property type="entry name" value="Leu-tRNA-synth_Ia_arc/euk"/>
</dbReference>
<dbReference type="PANTHER" id="PTHR45794">
    <property type="entry name" value="LEUCYL-TRNA SYNTHETASE"/>
    <property type="match status" value="1"/>
</dbReference>
<organism evidence="12 13">
    <name type="scientific">Tritrichomonas musculus</name>
    <dbReference type="NCBI Taxonomy" id="1915356"/>
    <lineage>
        <taxon>Eukaryota</taxon>
        <taxon>Metamonada</taxon>
        <taxon>Parabasalia</taxon>
        <taxon>Tritrichomonadida</taxon>
        <taxon>Tritrichomonadidae</taxon>
        <taxon>Tritrichomonas</taxon>
    </lineage>
</organism>
<dbReference type="InterPro" id="IPR014729">
    <property type="entry name" value="Rossmann-like_a/b/a_fold"/>
</dbReference>
<accession>A0ABR2KXR8</accession>
<dbReference type="NCBIfam" id="TIGR00395">
    <property type="entry name" value="leuS_arch"/>
    <property type="match status" value="1"/>
</dbReference>
<evidence type="ECO:0000256" key="7">
    <source>
        <dbReference type="ARBA" id="ARBA00023146"/>
    </source>
</evidence>
<feature type="domain" description="Aminoacyl-tRNA synthetase class Ia" evidence="10">
    <location>
        <begin position="176"/>
        <end position="733"/>
    </location>
</feature>
<keyword evidence="4 9" id="KW-0547">Nucleotide-binding</keyword>
<evidence type="ECO:0000313" key="13">
    <source>
        <dbReference type="Proteomes" id="UP001470230"/>
    </source>
</evidence>
<evidence type="ECO:0000256" key="2">
    <source>
        <dbReference type="ARBA" id="ARBA00013164"/>
    </source>
</evidence>
<protein>
    <recommendedName>
        <fullName evidence="2">leucine--tRNA ligase</fullName>
        <ecNumber evidence="2">6.1.1.4</ecNumber>
    </recommendedName>
    <alternativeName>
        <fullName evidence="8">Leucyl-tRNA synthetase</fullName>
    </alternativeName>
</protein>
<dbReference type="InterPro" id="IPR009080">
    <property type="entry name" value="tRNAsynth_Ia_anticodon-bd"/>
</dbReference>
<dbReference type="InterPro" id="IPR001412">
    <property type="entry name" value="aa-tRNA-synth_I_CS"/>
</dbReference>